<evidence type="ECO:0000256" key="1">
    <source>
        <dbReference type="SAM" id="Phobius"/>
    </source>
</evidence>
<dbReference type="InterPro" id="IPR043968">
    <property type="entry name" value="SGNH"/>
</dbReference>
<feature type="transmembrane region" description="Helical" evidence="1">
    <location>
        <begin position="12"/>
        <end position="31"/>
    </location>
</feature>
<dbReference type="PANTHER" id="PTHR23028:SF53">
    <property type="entry name" value="ACYL_TRANSF_3 DOMAIN-CONTAINING PROTEIN"/>
    <property type="match status" value="1"/>
</dbReference>
<feature type="transmembrane region" description="Helical" evidence="1">
    <location>
        <begin position="308"/>
        <end position="328"/>
    </location>
</feature>
<keyword evidence="4" id="KW-0808">Transferase</keyword>
<feature type="domain" description="SGNH" evidence="3">
    <location>
        <begin position="394"/>
        <end position="638"/>
    </location>
</feature>
<evidence type="ECO:0000259" key="3">
    <source>
        <dbReference type="Pfam" id="PF19040"/>
    </source>
</evidence>
<feature type="transmembrane region" description="Helical" evidence="1">
    <location>
        <begin position="99"/>
        <end position="117"/>
    </location>
</feature>
<reference evidence="4 5" key="1">
    <citation type="submission" date="2023-03" db="EMBL/GenBank/DDBJ databases">
        <title>Thalassotalea loyana LMG 22536T draft genome sequence.</title>
        <authorList>
            <person name="Sawabe T."/>
        </authorList>
    </citation>
    <scope>NUCLEOTIDE SEQUENCE [LARGE SCALE GENOMIC DNA]</scope>
    <source>
        <strain evidence="4 5">LMG 22536</strain>
    </source>
</reference>
<evidence type="ECO:0000313" key="4">
    <source>
        <dbReference type="EMBL" id="GLX83862.1"/>
    </source>
</evidence>
<feature type="transmembrane region" description="Helical" evidence="1">
    <location>
        <begin position="348"/>
        <end position="365"/>
    </location>
</feature>
<protein>
    <submittedName>
        <fullName evidence="4">Acyltransferase</fullName>
    </submittedName>
</protein>
<keyword evidence="1" id="KW-0472">Membrane</keyword>
<sequence>MKYRSDIDGLRTIAVFTVILNHAGFSFFSGGFVGVDVFFVISGFLITSIIYPKIVDNTFNLGWFFSRRIKRLMPVLFVVIGVTAAVFTFVMLPQDLMKFYHSIIWVLLYAANFFMWIHHGGYFDGNSQEVPLLHMWSLAVEEQYYFVWPIMLILSIKLFGPRLTAWFSAALFVALTVFSQWGTEVTIGAAYYLLPTRFFELLLGSCLAIFWHKLPSLNQVSKHGLSLIGLALIIGSSILLNDHSPFPGYNALYPIIGTALIIYAQGGVVNKLLSTKPMVYTGNISYSLYLWHWPIFCLMRYMSIELTLGVQIACIGLTYILSVASYHYVEQPFRQASYNNFKPVFLKLYALPTVCIALFAFAGIYKSGFETRFAPEIVAMEKSLNTFSSESRARCHAAFRDHERQPDDSCVFGEKSEDKGGVFIFGDSHANHLVPFVIELAEDANTWGQDYTLDRCLPLYGLNWGGNLYKSQRCKARNDVAIEHIQQNNFKYVVMAASWPSVETRRMFSESGRIEIRDEKARVFEEQLLETVAIIVDSGAIPVLVEDTPTLMGKSPKCPIKQQVFNDELDCNITLTPNPFITDMFELAKNKHPEIVIVKPSELFCQGVECAMMLDSTPLYRDDDHLNEDGSTVLATKYLKEQGNFIR</sequence>
<dbReference type="GO" id="GO:0016746">
    <property type="term" value="F:acyltransferase activity"/>
    <property type="evidence" value="ECO:0007669"/>
    <property type="project" value="UniProtKB-KW"/>
</dbReference>
<dbReference type="Proteomes" id="UP001157134">
    <property type="component" value="Unassembled WGS sequence"/>
</dbReference>
<name>A0ABQ6H6U6_9GAMM</name>
<evidence type="ECO:0000259" key="2">
    <source>
        <dbReference type="Pfam" id="PF01757"/>
    </source>
</evidence>
<proteinExistence type="predicted"/>
<keyword evidence="4" id="KW-0012">Acyltransferase</keyword>
<feature type="transmembrane region" description="Helical" evidence="1">
    <location>
        <begin position="252"/>
        <end position="272"/>
    </location>
</feature>
<organism evidence="4 5">
    <name type="scientific">Thalassotalea loyana</name>
    <dbReference type="NCBI Taxonomy" id="280483"/>
    <lineage>
        <taxon>Bacteria</taxon>
        <taxon>Pseudomonadati</taxon>
        <taxon>Pseudomonadota</taxon>
        <taxon>Gammaproteobacteria</taxon>
        <taxon>Alteromonadales</taxon>
        <taxon>Colwelliaceae</taxon>
        <taxon>Thalassotalea</taxon>
    </lineage>
</organism>
<feature type="domain" description="Acyltransferase 3" evidence="2">
    <location>
        <begin position="6"/>
        <end position="326"/>
    </location>
</feature>
<dbReference type="Pfam" id="PF19040">
    <property type="entry name" value="SGNH"/>
    <property type="match status" value="1"/>
</dbReference>
<feature type="transmembrane region" description="Helical" evidence="1">
    <location>
        <begin position="284"/>
        <end position="302"/>
    </location>
</feature>
<feature type="transmembrane region" description="Helical" evidence="1">
    <location>
        <begin position="189"/>
        <end position="211"/>
    </location>
</feature>
<dbReference type="InterPro" id="IPR002656">
    <property type="entry name" value="Acyl_transf_3_dom"/>
</dbReference>
<feature type="transmembrane region" description="Helical" evidence="1">
    <location>
        <begin position="223"/>
        <end position="240"/>
    </location>
</feature>
<feature type="transmembrane region" description="Helical" evidence="1">
    <location>
        <begin position="37"/>
        <end position="54"/>
    </location>
</feature>
<dbReference type="PANTHER" id="PTHR23028">
    <property type="entry name" value="ACETYLTRANSFERASE"/>
    <property type="match status" value="1"/>
</dbReference>
<evidence type="ECO:0000313" key="5">
    <source>
        <dbReference type="Proteomes" id="UP001157134"/>
    </source>
</evidence>
<dbReference type="InterPro" id="IPR050879">
    <property type="entry name" value="Acyltransferase_3"/>
</dbReference>
<dbReference type="Pfam" id="PF01757">
    <property type="entry name" value="Acyl_transf_3"/>
    <property type="match status" value="1"/>
</dbReference>
<keyword evidence="5" id="KW-1185">Reference proteome</keyword>
<feature type="transmembrane region" description="Helical" evidence="1">
    <location>
        <begin position="75"/>
        <end position="93"/>
    </location>
</feature>
<accession>A0ABQ6H6U6</accession>
<gene>
    <name evidence="4" type="ORF">tloyanaT_01140</name>
</gene>
<keyword evidence="1" id="KW-1133">Transmembrane helix</keyword>
<dbReference type="RefSeq" id="WP_284295399.1">
    <property type="nucleotide sequence ID" value="NZ_BSSV01000001.1"/>
</dbReference>
<keyword evidence="1" id="KW-0812">Transmembrane</keyword>
<dbReference type="EMBL" id="BSSV01000001">
    <property type="protein sequence ID" value="GLX83862.1"/>
    <property type="molecule type" value="Genomic_DNA"/>
</dbReference>
<comment type="caution">
    <text evidence="4">The sequence shown here is derived from an EMBL/GenBank/DDBJ whole genome shotgun (WGS) entry which is preliminary data.</text>
</comment>